<keyword evidence="1" id="KW-0732">Signal</keyword>
<evidence type="ECO:0000313" key="3">
    <source>
        <dbReference type="EMBL" id="MBF9143492.1"/>
    </source>
</evidence>
<feature type="chain" id="PRO_5036840308" evidence="1">
    <location>
        <begin position="19"/>
        <end position="271"/>
    </location>
</feature>
<name>A0A931BJK8_9BACT</name>
<evidence type="ECO:0000259" key="2">
    <source>
        <dbReference type="Pfam" id="PF14730"/>
    </source>
</evidence>
<organism evidence="3 4">
    <name type="scientific">Hymenobacter properus</name>
    <dbReference type="NCBI Taxonomy" id="2791026"/>
    <lineage>
        <taxon>Bacteria</taxon>
        <taxon>Pseudomonadati</taxon>
        <taxon>Bacteroidota</taxon>
        <taxon>Cytophagia</taxon>
        <taxon>Cytophagales</taxon>
        <taxon>Hymenobacteraceae</taxon>
        <taxon>Hymenobacter</taxon>
    </lineage>
</organism>
<dbReference type="Pfam" id="PF14730">
    <property type="entry name" value="DUF4468"/>
    <property type="match status" value="1"/>
</dbReference>
<dbReference type="RefSeq" id="WP_196287843.1">
    <property type="nucleotide sequence ID" value="NZ_JADQDP010000004.1"/>
</dbReference>
<dbReference type="EMBL" id="JADQDP010000004">
    <property type="protein sequence ID" value="MBF9143492.1"/>
    <property type="molecule type" value="Genomic_DNA"/>
</dbReference>
<keyword evidence="4" id="KW-1185">Reference proteome</keyword>
<feature type="signal peptide" evidence="1">
    <location>
        <begin position="1"/>
        <end position="18"/>
    </location>
</feature>
<sequence>MKLLLLSALAIFPLALRAQTLEPSGRPRTYVVGNTQAPIYSSIADTAKPFPLFLPPGTSVTTVGEYNASWVKLELKGRYYLINNKMLSGYPPRVVKAKAAKVKDNEETPVLPIDAESHLVDYTGVVEIPASTQDQLYTRAFEWVAKQYPAAGNGLMDKEKGRITVQGTTHPHYNGNEFGTVSHTFTIYVKNGKYKYDFTNFRHDYLGAGAQGGDASLGPFENETPRKMVVMGYLLHRVWNSIRNDTDGQIKALIADLDQYMKGQTKDKSDF</sequence>
<protein>
    <submittedName>
        <fullName evidence="3">DUF4468 domain-containing protein</fullName>
    </submittedName>
</protein>
<comment type="caution">
    <text evidence="3">The sequence shown here is derived from an EMBL/GenBank/DDBJ whole genome shotgun (WGS) entry which is preliminary data.</text>
</comment>
<evidence type="ECO:0000256" key="1">
    <source>
        <dbReference type="SAM" id="SignalP"/>
    </source>
</evidence>
<dbReference type="Gene3D" id="3.30.530.80">
    <property type="match status" value="1"/>
</dbReference>
<dbReference type="AlphaFoldDB" id="A0A931BJK8"/>
<accession>A0A931BJK8</accession>
<dbReference type="InterPro" id="IPR027823">
    <property type="entry name" value="DUF4468"/>
</dbReference>
<feature type="domain" description="DUF4468" evidence="2">
    <location>
        <begin position="122"/>
        <end position="203"/>
    </location>
</feature>
<gene>
    <name evidence="3" type="ORF">I2I01_17745</name>
</gene>
<dbReference type="Proteomes" id="UP000645610">
    <property type="component" value="Unassembled WGS sequence"/>
</dbReference>
<proteinExistence type="predicted"/>
<reference evidence="3 4" key="1">
    <citation type="submission" date="2020-11" db="EMBL/GenBank/DDBJ databases">
        <authorList>
            <person name="Kim M.K."/>
        </authorList>
    </citation>
    <scope>NUCLEOTIDE SEQUENCE [LARGE SCALE GENOMIC DNA]</scope>
    <source>
        <strain evidence="3 4">BT439</strain>
    </source>
</reference>
<evidence type="ECO:0000313" key="4">
    <source>
        <dbReference type="Proteomes" id="UP000645610"/>
    </source>
</evidence>